<accession>A0A2R6NPD4</accession>
<dbReference type="EMBL" id="MLYV02000992">
    <property type="protein sequence ID" value="PSR74354.1"/>
    <property type="molecule type" value="Genomic_DNA"/>
</dbReference>
<dbReference type="OrthoDB" id="5598737at2759"/>
<sequence>IQWVANLLVLYVRAGSISRHHKVYKTLIKQIAAPDIVLQLVPYEAIELLRSVGKGNKPAAWLQVYCPAFGAVVNSHSDEGTNLPHELQQIATWLATRAKDVYTRLAQHDPAPIRDNILPEDWQQTGTCYGMPATRRRRWYSKLQSQIFEPDLQSLRQKGSSHTYKEVQALGDQFPGVSWLVYQ</sequence>
<dbReference type="Proteomes" id="UP000186601">
    <property type="component" value="Unassembled WGS sequence"/>
</dbReference>
<proteinExistence type="predicted"/>
<evidence type="ECO:0000313" key="2">
    <source>
        <dbReference type="Proteomes" id="UP000186601"/>
    </source>
</evidence>
<dbReference type="AlphaFoldDB" id="A0A2R6NPD4"/>
<keyword evidence="2" id="KW-1185">Reference proteome</keyword>
<gene>
    <name evidence="1" type="ORF">PHLCEN_2v9914</name>
</gene>
<organism evidence="1 2">
    <name type="scientific">Hermanssonia centrifuga</name>
    <dbReference type="NCBI Taxonomy" id="98765"/>
    <lineage>
        <taxon>Eukaryota</taxon>
        <taxon>Fungi</taxon>
        <taxon>Dikarya</taxon>
        <taxon>Basidiomycota</taxon>
        <taxon>Agaricomycotina</taxon>
        <taxon>Agaricomycetes</taxon>
        <taxon>Polyporales</taxon>
        <taxon>Meruliaceae</taxon>
        <taxon>Hermanssonia</taxon>
    </lineage>
</organism>
<protein>
    <submittedName>
        <fullName evidence="1">Uncharacterized protein</fullName>
    </submittedName>
</protein>
<feature type="non-terminal residue" evidence="1">
    <location>
        <position position="1"/>
    </location>
</feature>
<evidence type="ECO:0000313" key="1">
    <source>
        <dbReference type="EMBL" id="PSR74354.1"/>
    </source>
</evidence>
<comment type="caution">
    <text evidence="1">The sequence shown here is derived from an EMBL/GenBank/DDBJ whole genome shotgun (WGS) entry which is preliminary data.</text>
</comment>
<reference evidence="1 2" key="1">
    <citation type="submission" date="2018-02" db="EMBL/GenBank/DDBJ databases">
        <title>Genome sequence of the basidiomycete white-rot fungus Phlebia centrifuga.</title>
        <authorList>
            <person name="Granchi Z."/>
            <person name="Peng M."/>
            <person name="de Vries R.P."/>
            <person name="Hilden K."/>
            <person name="Makela M.R."/>
            <person name="Grigoriev I."/>
            <person name="Riley R."/>
        </authorList>
    </citation>
    <scope>NUCLEOTIDE SEQUENCE [LARGE SCALE GENOMIC DNA]</scope>
    <source>
        <strain evidence="1 2">FBCC195</strain>
    </source>
</reference>
<name>A0A2R6NPD4_9APHY</name>